<gene>
    <name evidence="14" type="ORF">DKG75_22245</name>
</gene>
<dbReference type="PROSITE" id="PS50990">
    <property type="entry name" value="PEPTIDASE_C39"/>
    <property type="match status" value="1"/>
</dbReference>
<evidence type="ECO:0000259" key="13">
    <source>
        <dbReference type="PROSITE" id="PS50990"/>
    </source>
</evidence>
<dbReference type="PROSITE" id="PS50929">
    <property type="entry name" value="ABC_TM1F"/>
    <property type="match status" value="1"/>
</dbReference>
<feature type="region of interest" description="Disordered" evidence="9">
    <location>
        <begin position="1"/>
        <end position="21"/>
    </location>
</feature>
<dbReference type="InterPro" id="IPR003439">
    <property type="entry name" value="ABC_transporter-like_ATP-bd"/>
</dbReference>
<keyword evidence="4 10" id="KW-0812">Transmembrane</keyword>
<feature type="transmembrane region" description="Helical" evidence="10">
    <location>
        <begin position="299"/>
        <end position="322"/>
    </location>
</feature>
<evidence type="ECO:0000259" key="11">
    <source>
        <dbReference type="PROSITE" id="PS50893"/>
    </source>
</evidence>
<dbReference type="InterPro" id="IPR027417">
    <property type="entry name" value="P-loop_NTPase"/>
</dbReference>
<dbReference type="CDD" id="cd18588">
    <property type="entry name" value="ABC_6TM_CyaB_HlyB_like"/>
    <property type="match status" value="1"/>
</dbReference>
<evidence type="ECO:0000256" key="1">
    <source>
        <dbReference type="ARBA" id="ARBA00004651"/>
    </source>
</evidence>
<feature type="domain" description="Peptidase C39" evidence="13">
    <location>
        <begin position="17"/>
        <end position="162"/>
    </location>
</feature>
<keyword evidence="7 10" id="KW-1133">Transmembrane helix</keyword>
<feature type="domain" description="ABC transporter" evidence="11">
    <location>
        <begin position="504"/>
        <end position="739"/>
    </location>
</feature>
<evidence type="ECO:0000256" key="6">
    <source>
        <dbReference type="ARBA" id="ARBA00022840"/>
    </source>
</evidence>
<dbReference type="InterPro" id="IPR039421">
    <property type="entry name" value="Type_1_exporter"/>
</dbReference>
<evidence type="ECO:0000256" key="5">
    <source>
        <dbReference type="ARBA" id="ARBA00022741"/>
    </source>
</evidence>
<dbReference type="Gene3D" id="3.90.70.10">
    <property type="entry name" value="Cysteine proteinases"/>
    <property type="match status" value="1"/>
</dbReference>
<evidence type="ECO:0000256" key="3">
    <source>
        <dbReference type="ARBA" id="ARBA00022475"/>
    </source>
</evidence>
<dbReference type="Pfam" id="PF00664">
    <property type="entry name" value="ABC_membrane"/>
    <property type="match status" value="1"/>
</dbReference>
<dbReference type="GO" id="GO:0008233">
    <property type="term" value="F:peptidase activity"/>
    <property type="evidence" value="ECO:0007669"/>
    <property type="project" value="InterPro"/>
</dbReference>
<comment type="subcellular location">
    <subcellularLocation>
        <location evidence="1">Cell membrane</location>
        <topology evidence="1">Multi-pass membrane protein</topology>
    </subcellularLocation>
</comment>
<keyword evidence="2" id="KW-0813">Transport</keyword>
<evidence type="ECO:0000313" key="15">
    <source>
        <dbReference type="Proteomes" id="UP000246077"/>
    </source>
</evidence>
<dbReference type="GO" id="GO:0140359">
    <property type="term" value="F:ABC-type transporter activity"/>
    <property type="evidence" value="ECO:0007669"/>
    <property type="project" value="InterPro"/>
</dbReference>
<keyword evidence="8 10" id="KW-0472">Membrane</keyword>
<dbReference type="InterPro" id="IPR017871">
    <property type="entry name" value="ABC_transporter-like_CS"/>
</dbReference>
<dbReference type="Pfam" id="PF00005">
    <property type="entry name" value="ABC_tran"/>
    <property type="match status" value="1"/>
</dbReference>
<feature type="domain" description="ABC transmembrane type-1" evidence="12">
    <location>
        <begin position="190"/>
        <end position="471"/>
    </location>
</feature>
<dbReference type="GO" id="GO:0005886">
    <property type="term" value="C:plasma membrane"/>
    <property type="evidence" value="ECO:0007669"/>
    <property type="project" value="UniProtKB-SubCell"/>
</dbReference>
<dbReference type="GO" id="GO:0006508">
    <property type="term" value="P:proteolysis"/>
    <property type="evidence" value="ECO:0007669"/>
    <property type="project" value="InterPro"/>
</dbReference>
<dbReference type="PANTHER" id="PTHR24221:SF647">
    <property type="entry name" value="BLL6336 PROTEIN"/>
    <property type="match status" value="1"/>
</dbReference>
<organism evidence="14 15">
    <name type="scientific">Zavarzinia compransoris</name>
    <dbReference type="NCBI Taxonomy" id="1264899"/>
    <lineage>
        <taxon>Bacteria</taxon>
        <taxon>Pseudomonadati</taxon>
        <taxon>Pseudomonadota</taxon>
        <taxon>Alphaproteobacteria</taxon>
        <taxon>Rhodospirillales</taxon>
        <taxon>Zavarziniaceae</taxon>
        <taxon>Zavarzinia</taxon>
    </lineage>
</organism>
<dbReference type="InterPro" id="IPR005074">
    <property type="entry name" value="Peptidase_C39"/>
</dbReference>
<feature type="transmembrane region" description="Helical" evidence="10">
    <location>
        <begin position="226"/>
        <end position="246"/>
    </location>
</feature>
<dbReference type="SMART" id="SM00382">
    <property type="entry name" value="AAA"/>
    <property type="match status" value="1"/>
</dbReference>
<protein>
    <submittedName>
        <fullName evidence="14">Type I secretion system permease/ATPase</fullName>
    </submittedName>
</protein>
<proteinExistence type="predicted"/>
<sequence length="752" mass="82104">MRSRLHSGVGQPAEPGSPSSVLDTGLLSLGALASHQRVPFDLAHVRHELVLGDRCAGMHEVIRAARLLKLKARGFEGRSRKDLMAAPRPCIVETRTSPSLDRDPASPPLAGRGEAPTDLRHFAVLLSVDEATVRLFDPATGRVEQLAPEVFFSRWTGAFILVARRFGTVGERMGLGWIVERIGKYKRELALVLIASFAIQILALLTPLLFQIVIDKVLVHNSSATLTAVVVAMAAVVTFQGLVEFLRTFLLTHTASRIDVELGAGVFNHLLKLPVAYFETRPAGQTVTRVRELDQMRQFLTGQALTAGLDFVFAALLVVMLYAYSTVLAIIVTLTIPIYIVIALVLQPVLKRRTEDRFNKGALSQQLLVETVLGAQTVKTAAAEPQVQGDWEERLAAFIHTSFKGVVLASIGQNLIQWLTRVTQGLVLFVGAKQVMEGELTVGGLIAFNMIMNQVTTPVLRLSQLWQDFQQVRVSADRLGDILGHPQEPRNGALGALPPARGRIVLSGVTFRYRPDAAPVLENLNLTVAAGQSIGIIGPSGSGKSTLSKLVQRLYIPERGQVLIDGLDISQVDPTWLRRQIGVVLQENFLFNRSIHDNIALAHPAMSRAQVMRAAQLAGAHEFIGQLPQGYDTVLEERGANLSGGQRQRIAIARALAGNPRILILDEATSALDYESEEAIQRNMREIARGRTVIVIAHRLAAVTRCDRIITLEKGRVAEDGRPAELRASGAGFFARMLKHQNEQVCDLGAQP</sequence>
<dbReference type="GO" id="GO:0030256">
    <property type="term" value="C:type I protein secretion system complex"/>
    <property type="evidence" value="ECO:0007669"/>
    <property type="project" value="InterPro"/>
</dbReference>
<dbReference type="AlphaFoldDB" id="A0A317DXD3"/>
<feature type="transmembrane region" description="Helical" evidence="10">
    <location>
        <begin position="328"/>
        <end position="350"/>
    </location>
</feature>
<dbReference type="SUPFAM" id="SSF90123">
    <property type="entry name" value="ABC transporter transmembrane region"/>
    <property type="match status" value="1"/>
</dbReference>
<dbReference type="GO" id="GO:0016887">
    <property type="term" value="F:ATP hydrolysis activity"/>
    <property type="evidence" value="ECO:0007669"/>
    <property type="project" value="InterPro"/>
</dbReference>
<evidence type="ECO:0000259" key="12">
    <source>
        <dbReference type="PROSITE" id="PS50929"/>
    </source>
</evidence>
<dbReference type="GO" id="GO:0034040">
    <property type="term" value="F:ATPase-coupled lipid transmembrane transporter activity"/>
    <property type="evidence" value="ECO:0007669"/>
    <property type="project" value="TreeGrafter"/>
</dbReference>
<feature type="transmembrane region" description="Helical" evidence="10">
    <location>
        <begin position="189"/>
        <end position="214"/>
    </location>
</feature>
<name>A0A317DXD3_9PROT</name>
<evidence type="ECO:0000256" key="7">
    <source>
        <dbReference type="ARBA" id="ARBA00022989"/>
    </source>
</evidence>
<accession>A0A317DXD3</accession>
<dbReference type="Gene3D" id="3.40.50.300">
    <property type="entry name" value="P-loop containing nucleotide triphosphate hydrolases"/>
    <property type="match status" value="1"/>
</dbReference>
<keyword evidence="6" id="KW-0067">ATP-binding</keyword>
<keyword evidence="15" id="KW-1185">Reference proteome</keyword>
<evidence type="ECO:0000256" key="10">
    <source>
        <dbReference type="SAM" id="Phobius"/>
    </source>
</evidence>
<evidence type="ECO:0000256" key="9">
    <source>
        <dbReference type="SAM" id="MobiDB-lite"/>
    </source>
</evidence>
<dbReference type="NCBIfam" id="TIGR01846">
    <property type="entry name" value="type_I_sec_HlyB"/>
    <property type="match status" value="1"/>
</dbReference>
<dbReference type="GO" id="GO:0030253">
    <property type="term" value="P:protein secretion by the type I secretion system"/>
    <property type="evidence" value="ECO:0007669"/>
    <property type="project" value="InterPro"/>
</dbReference>
<dbReference type="InterPro" id="IPR010132">
    <property type="entry name" value="ATPase_T1SS_HlyB"/>
</dbReference>
<feature type="region of interest" description="Disordered" evidence="9">
    <location>
        <begin position="94"/>
        <end position="113"/>
    </location>
</feature>
<dbReference type="InterPro" id="IPR003593">
    <property type="entry name" value="AAA+_ATPase"/>
</dbReference>
<evidence type="ECO:0000256" key="8">
    <source>
        <dbReference type="ARBA" id="ARBA00023136"/>
    </source>
</evidence>
<dbReference type="PROSITE" id="PS50893">
    <property type="entry name" value="ABC_TRANSPORTER_2"/>
    <property type="match status" value="1"/>
</dbReference>
<evidence type="ECO:0000256" key="4">
    <source>
        <dbReference type="ARBA" id="ARBA00022692"/>
    </source>
</evidence>
<dbReference type="InterPro" id="IPR011527">
    <property type="entry name" value="ABC1_TM_dom"/>
</dbReference>
<reference evidence="15" key="1">
    <citation type="submission" date="2018-05" db="EMBL/GenBank/DDBJ databases">
        <title>Zavarzinia sp. HR-AS.</title>
        <authorList>
            <person name="Lee Y."/>
            <person name="Jeon C.O."/>
        </authorList>
    </citation>
    <scope>NUCLEOTIDE SEQUENCE [LARGE SCALE GENOMIC DNA]</scope>
    <source>
        <strain evidence="15">DSM 1231</strain>
    </source>
</reference>
<dbReference type="PANTHER" id="PTHR24221">
    <property type="entry name" value="ATP-BINDING CASSETTE SUB-FAMILY B"/>
    <property type="match status" value="1"/>
</dbReference>
<comment type="caution">
    <text evidence="14">The sequence shown here is derived from an EMBL/GenBank/DDBJ whole genome shotgun (WGS) entry which is preliminary data.</text>
</comment>
<dbReference type="OrthoDB" id="5288404at2"/>
<keyword evidence="3" id="KW-1003">Cell membrane</keyword>
<keyword evidence="5" id="KW-0547">Nucleotide-binding</keyword>
<dbReference type="GO" id="GO:0005524">
    <property type="term" value="F:ATP binding"/>
    <property type="evidence" value="ECO:0007669"/>
    <property type="project" value="UniProtKB-KW"/>
</dbReference>
<dbReference type="PROSITE" id="PS00211">
    <property type="entry name" value="ABC_TRANSPORTER_1"/>
    <property type="match status" value="1"/>
</dbReference>
<dbReference type="EMBL" id="QGLF01000009">
    <property type="protein sequence ID" value="PWR17603.1"/>
    <property type="molecule type" value="Genomic_DNA"/>
</dbReference>
<evidence type="ECO:0000256" key="2">
    <source>
        <dbReference type="ARBA" id="ARBA00022448"/>
    </source>
</evidence>
<dbReference type="FunFam" id="3.40.50.300:FF:000299">
    <property type="entry name" value="ABC transporter ATP-binding protein/permease"/>
    <property type="match status" value="1"/>
</dbReference>
<evidence type="ECO:0000313" key="14">
    <source>
        <dbReference type="EMBL" id="PWR17603.1"/>
    </source>
</evidence>
<dbReference type="Proteomes" id="UP000246077">
    <property type="component" value="Unassembled WGS sequence"/>
</dbReference>
<dbReference type="SUPFAM" id="SSF52540">
    <property type="entry name" value="P-loop containing nucleoside triphosphate hydrolases"/>
    <property type="match status" value="1"/>
</dbReference>
<dbReference type="InterPro" id="IPR036640">
    <property type="entry name" value="ABC1_TM_sf"/>
</dbReference>
<dbReference type="Gene3D" id="1.20.1560.10">
    <property type="entry name" value="ABC transporter type 1, transmembrane domain"/>
    <property type="match status" value="1"/>
</dbReference>